<dbReference type="AlphaFoldDB" id="G0MA19"/>
<accession>G0MA19</accession>
<feature type="transmembrane region" description="Helical" evidence="1">
    <location>
        <begin position="90"/>
        <end position="113"/>
    </location>
</feature>
<feature type="transmembrane region" description="Helical" evidence="1">
    <location>
        <begin position="67"/>
        <end position="84"/>
    </location>
</feature>
<keyword evidence="1" id="KW-1133">Transmembrane helix</keyword>
<keyword evidence="1" id="KW-0472">Membrane</keyword>
<dbReference type="InParanoid" id="G0MA19"/>
<reference evidence="3" key="1">
    <citation type="submission" date="2011-07" db="EMBL/GenBank/DDBJ databases">
        <authorList>
            <consortium name="Caenorhabditis brenneri Sequencing and Analysis Consortium"/>
            <person name="Wilson R.K."/>
        </authorList>
    </citation>
    <scope>NUCLEOTIDE SEQUENCE [LARGE SCALE GENOMIC DNA]</scope>
    <source>
        <strain evidence="3">PB2801</strain>
    </source>
</reference>
<evidence type="ECO:0000313" key="3">
    <source>
        <dbReference type="Proteomes" id="UP000008068"/>
    </source>
</evidence>
<sequence>MTWLNEIDPIARKKFMEKYELSYPKFVKKFPKFHSSFWRDIDSIRYYNELLKELNIENRRWITYPNILEKTLLVLILIAMLYNSGPQPNVNAYIFLSVFLFYFIFYFVCVEFLQMIKGNRLPCEFKRFYKELNSFTSMVPSNKEQKLEYQKLKIRILASLDIWQCIIYNVSILVTDDPLILMLNVSLMKK</sequence>
<dbReference type="EMBL" id="GL379787">
    <property type="protein sequence ID" value="EGT31024.1"/>
    <property type="molecule type" value="Genomic_DNA"/>
</dbReference>
<organism evidence="3">
    <name type="scientific">Caenorhabditis brenneri</name>
    <name type="common">Nematode worm</name>
    <dbReference type="NCBI Taxonomy" id="135651"/>
    <lineage>
        <taxon>Eukaryota</taxon>
        <taxon>Metazoa</taxon>
        <taxon>Ecdysozoa</taxon>
        <taxon>Nematoda</taxon>
        <taxon>Chromadorea</taxon>
        <taxon>Rhabditida</taxon>
        <taxon>Rhabditina</taxon>
        <taxon>Rhabditomorpha</taxon>
        <taxon>Rhabditoidea</taxon>
        <taxon>Rhabditidae</taxon>
        <taxon>Peloderinae</taxon>
        <taxon>Caenorhabditis</taxon>
    </lineage>
</organism>
<dbReference type="Proteomes" id="UP000008068">
    <property type="component" value="Unassembled WGS sequence"/>
</dbReference>
<keyword evidence="3" id="KW-1185">Reference proteome</keyword>
<proteinExistence type="predicted"/>
<evidence type="ECO:0000256" key="1">
    <source>
        <dbReference type="SAM" id="Phobius"/>
    </source>
</evidence>
<keyword evidence="1" id="KW-0812">Transmembrane</keyword>
<dbReference type="HOGENOM" id="CLU_1429162_0_0_1"/>
<evidence type="ECO:0000313" key="2">
    <source>
        <dbReference type="EMBL" id="EGT31024.1"/>
    </source>
</evidence>
<gene>
    <name evidence="2" type="ORF">CAEBREN_13067</name>
</gene>
<name>G0MA19_CAEBE</name>
<protein>
    <submittedName>
        <fullName evidence="2">Uncharacterized protein</fullName>
    </submittedName>
</protein>